<dbReference type="SMR" id="A2XMN8"/>
<dbReference type="PANTHER" id="PTHR10631:SF3">
    <property type="entry name" value="TRNA (GUANINE(26)-N(2))-DIMETHYLTRANSFERASE"/>
    <property type="match status" value="1"/>
</dbReference>
<proteinExistence type="inferred from homology"/>
<sequence>MEDVENKLKDYEIVREGEAEIIINKKIAANEVFYNPVQVHNRDMSVALLRTFIAKREEEHKAMMDKRDKAHNKVSQSKSSGPNGENGSTGQHDEMDVDAEKETNKVADETEDLSTEATKTPSRKVARELKAPVVLEALAASGLRSIRYAREIDVLEKVVALDIDKACIEACKRNIKFNGASAMSKIEPHLTDARVYMLTHPKEFDVVDIDPYGAPSIFLDSAVQAVADGGLLMCTATDMAVLCGPNGEVCHSKYGHYYRYGSYPTKGKYNHEMALRILLASIESHANRYKRYIVPVLSVSMDFYIRVFVRVFTSANEVKKTPQKLSYVYQCVGCDSFHLQCLGRTITKNNSVKNAPAIGPVVPQECSACGKKFTIGGPIWSAPIHDQEWVVSTLTEVKSMKDRYPAYDKITSVLTTISEELHDIPLFFSLHNICANVKCTSPSAVLFRSAVLNAGYRISSTHVNPLGLKTDAPWDVIWDIMRCWVKNHPVKEQPHDSVGTAILSKSPKLEANFSRAAAALSRAQAKKVKRFLPNPERHWGPKIRAGRKITSKHASLLGPDVVNRVINGAASTEDEKVAEPNNPTTETGGDATNEEDEPSTKRQKNGDVGLATEP</sequence>
<dbReference type="InterPro" id="IPR029063">
    <property type="entry name" value="SAM-dependent_MTases_sf"/>
</dbReference>
<keyword evidence="1 12" id="KW-0820">tRNA-binding</keyword>
<comment type="catalytic activity">
    <reaction evidence="10 12">
        <text>guanosine(26) in tRNA + 2 S-adenosyl-L-methionine = N(2)-dimethylguanosine(26) in tRNA + 2 S-adenosyl-L-homocysteine + 2 H(+)</text>
        <dbReference type="Rhea" id="RHEA:43140"/>
        <dbReference type="Rhea" id="RHEA-COMP:10359"/>
        <dbReference type="Rhea" id="RHEA-COMP:10360"/>
        <dbReference type="ChEBI" id="CHEBI:15378"/>
        <dbReference type="ChEBI" id="CHEBI:57856"/>
        <dbReference type="ChEBI" id="CHEBI:59789"/>
        <dbReference type="ChEBI" id="CHEBI:74269"/>
        <dbReference type="ChEBI" id="CHEBI:74513"/>
        <dbReference type="EC" id="2.1.1.216"/>
    </reaction>
</comment>
<dbReference type="FunFam" id="3.40.50.150:FF:000114">
    <property type="entry name" value="tRNA (guanine(26)-N(2))-dimethyltransferase"/>
    <property type="match status" value="1"/>
</dbReference>
<dbReference type="Gene3D" id="3.30.56.70">
    <property type="entry name" value="N2,N2-dimethylguanosine tRNA methyltransferase, C-terminal domain"/>
    <property type="match status" value="1"/>
</dbReference>
<dbReference type="GO" id="GO:0005634">
    <property type="term" value="C:nucleus"/>
    <property type="evidence" value="ECO:0007669"/>
    <property type="project" value="TreeGrafter"/>
</dbReference>
<dbReference type="PANTHER" id="PTHR10631">
    <property type="entry name" value="N 2 ,N 2 -DIMETHYLGUANOSINE TRNA METHYLTRANSFERASE"/>
    <property type="match status" value="1"/>
</dbReference>
<dbReference type="EMBL" id="CM000128">
    <property type="protein sequence ID" value="EAY92098.1"/>
    <property type="molecule type" value="Genomic_DNA"/>
</dbReference>
<feature type="region of interest" description="Disordered" evidence="13">
    <location>
        <begin position="60"/>
        <end position="123"/>
    </location>
</feature>
<dbReference type="Gramene" id="BGIOSGA013687-TA">
    <property type="protein sequence ID" value="BGIOSGA013687-PA"/>
    <property type="gene ID" value="BGIOSGA013687"/>
</dbReference>
<feature type="compositionally biased region" description="Polar residues" evidence="13">
    <location>
        <begin position="73"/>
        <end position="90"/>
    </location>
</feature>
<evidence type="ECO:0000256" key="10">
    <source>
        <dbReference type="ARBA" id="ARBA00051897"/>
    </source>
</evidence>
<dbReference type="CDD" id="cd02440">
    <property type="entry name" value="AdoMet_MTases"/>
    <property type="match status" value="1"/>
</dbReference>
<evidence type="ECO:0000256" key="13">
    <source>
        <dbReference type="SAM" id="MobiDB-lite"/>
    </source>
</evidence>
<dbReference type="GO" id="GO:0160104">
    <property type="term" value="F:tRNA (guanine(26)-N2)-dimethyltransferase activity"/>
    <property type="evidence" value="ECO:0007669"/>
    <property type="project" value="UniProtKB-UniRule"/>
</dbReference>
<dbReference type="EC" id="2.1.1.216" evidence="9 12"/>
<keyword evidence="4 12" id="KW-0949">S-adenosyl-L-methionine</keyword>
<keyword evidence="7" id="KW-0862">Zinc</keyword>
<evidence type="ECO:0000256" key="8">
    <source>
        <dbReference type="ARBA" id="ARBA00022884"/>
    </source>
</evidence>
<keyword evidence="5 12" id="KW-0819">tRNA processing</keyword>
<dbReference type="InterPro" id="IPR002905">
    <property type="entry name" value="Trm1"/>
</dbReference>
<evidence type="ECO:0000256" key="9">
    <source>
        <dbReference type="ARBA" id="ARBA00039099"/>
    </source>
</evidence>
<evidence type="ECO:0000256" key="1">
    <source>
        <dbReference type="ARBA" id="ARBA00022555"/>
    </source>
</evidence>
<dbReference type="HOGENOM" id="CLU_010862_4_1_1"/>
<dbReference type="NCBIfam" id="TIGR00308">
    <property type="entry name" value="TRM1"/>
    <property type="match status" value="1"/>
</dbReference>
<evidence type="ECO:0000313" key="15">
    <source>
        <dbReference type="Proteomes" id="UP000007015"/>
    </source>
</evidence>
<accession>A2XMN8</accession>
<evidence type="ECO:0000256" key="12">
    <source>
        <dbReference type="PROSITE-ProRule" id="PRU00958"/>
    </source>
</evidence>
<evidence type="ECO:0000256" key="4">
    <source>
        <dbReference type="ARBA" id="ARBA00022691"/>
    </source>
</evidence>
<evidence type="ECO:0000256" key="7">
    <source>
        <dbReference type="ARBA" id="ARBA00022833"/>
    </source>
</evidence>
<keyword evidence="3 12" id="KW-0808">Transferase</keyword>
<feature type="compositionally biased region" description="Basic and acidic residues" evidence="13">
    <location>
        <begin position="91"/>
        <end position="108"/>
    </location>
</feature>
<dbReference type="PROSITE" id="PS51626">
    <property type="entry name" value="SAM_MT_TRM1"/>
    <property type="match status" value="1"/>
</dbReference>
<dbReference type="GO" id="GO:0046872">
    <property type="term" value="F:metal ion binding"/>
    <property type="evidence" value="ECO:0007669"/>
    <property type="project" value="UniProtKB-KW"/>
</dbReference>
<organism evidence="14 15">
    <name type="scientific">Oryza sativa subsp. indica</name>
    <name type="common">Rice</name>
    <dbReference type="NCBI Taxonomy" id="39946"/>
    <lineage>
        <taxon>Eukaryota</taxon>
        <taxon>Viridiplantae</taxon>
        <taxon>Streptophyta</taxon>
        <taxon>Embryophyta</taxon>
        <taxon>Tracheophyta</taxon>
        <taxon>Spermatophyta</taxon>
        <taxon>Magnoliopsida</taxon>
        <taxon>Liliopsida</taxon>
        <taxon>Poales</taxon>
        <taxon>Poaceae</taxon>
        <taxon>BOP clade</taxon>
        <taxon>Oryzoideae</taxon>
        <taxon>Oryzeae</taxon>
        <taxon>Oryzinae</taxon>
        <taxon>Oryza</taxon>
        <taxon>Oryza sativa</taxon>
    </lineage>
</organism>
<dbReference type="SUPFAM" id="SSF53335">
    <property type="entry name" value="S-adenosyl-L-methionine-dependent methyltransferases"/>
    <property type="match status" value="1"/>
</dbReference>
<evidence type="ECO:0000256" key="5">
    <source>
        <dbReference type="ARBA" id="ARBA00022694"/>
    </source>
</evidence>
<comment type="function">
    <text evidence="11">Dimethylates a single guanine residue at position 26 of most tRNAs using S-adenosyl-L-methionine as donor of the methyl groups.</text>
</comment>
<evidence type="ECO:0000256" key="6">
    <source>
        <dbReference type="ARBA" id="ARBA00022723"/>
    </source>
</evidence>
<dbReference type="GO" id="GO:0002940">
    <property type="term" value="P:tRNA N2-guanine methylation"/>
    <property type="evidence" value="ECO:0007669"/>
    <property type="project" value="TreeGrafter"/>
</dbReference>
<evidence type="ECO:0000256" key="2">
    <source>
        <dbReference type="ARBA" id="ARBA00022603"/>
    </source>
</evidence>
<evidence type="ECO:0000256" key="3">
    <source>
        <dbReference type="ARBA" id="ARBA00022679"/>
    </source>
</evidence>
<reference evidence="14 15" key="1">
    <citation type="journal article" date="2005" name="PLoS Biol.">
        <title>The genomes of Oryza sativa: a history of duplications.</title>
        <authorList>
            <person name="Yu J."/>
            <person name="Wang J."/>
            <person name="Lin W."/>
            <person name="Li S."/>
            <person name="Li H."/>
            <person name="Zhou J."/>
            <person name="Ni P."/>
            <person name="Dong W."/>
            <person name="Hu S."/>
            <person name="Zeng C."/>
            <person name="Zhang J."/>
            <person name="Zhang Y."/>
            <person name="Li R."/>
            <person name="Xu Z."/>
            <person name="Li S."/>
            <person name="Li X."/>
            <person name="Zheng H."/>
            <person name="Cong L."/>
            <person name="Lin L."/>
            <person name="Yin J."/>
            <person name="Geng J."/>
            <person name="Li G."/>
            <person name="Shi J."/>
            <person name="Liu J."/>
            <person name="Lv H."/>
            <person name="Li J."/>
            <person name="Wang J."/>
            <person name="Deng Y."/>
            <person name="Ran L."/>
            <person name="Shi X."/>
            <person name="Wang X."/>
            <person name="Wu Q."/>
            <person name="Li C."/>
            <person name="Ren X."/>
            <person name="Wang J."/>
            <person name="Wang X."/>
            <person name="Li D."/>
            <person name="Liu D."/>
            <person name="Zhang X."/>
            <person name="Ji Z."/>
            <person name="Zhao W."/>
            <person name="Sun Y."/>
            <person name="Zhang Z."/>
            <person name="Bao J."/>
            <person name="Han Y."/>
            <person name="Dong L."/>
            <person name="Ji J."/>
            <person name="Chen P."/>
            <person name="Wu S."/>
            <person name="Liu J."/>
            <person name="Xiao Y."/>
            <person name="Bu D."/>
            <person name="Tan J."/>
            <person name="Yang L."/>
            <person name="Ye C."/>
            <person name="Zhang J."/>
            <person name="Xu J."/>
            <person name="Zhou Y."/>
            <person name="Yu Y."/>
            <person name="Zhang B."/>
            <person name="Zhuang S."/>
            <person name="Wei H."/>
            <person name="Liu B."/>
            <person name="Lei M."/>
            <person name="Yu H."/>
            <person name="Li Y."/>
            <person name="Xu H."/>
            <person name="Wei S."/>
            <person name="He X."/>
            <person name="Fang L."/>
            <person name="Zhang Z."/>
            <person name="Zhang Y."/>
            <person name="Huang X."/>
            <person name="Su Z."/>
            <person name="Tong W."/>
            <person name="Li J."/>
            <person name="Tong Z."/>
            <person name="Li S."/>
            <person name="Ye J."/>
            <person name="Wang L."/>
            <person name="Fang L."/>
            <person name="Lei T."/>
            <person name="Chen C."/>
            <person name="Chen H."/>
            <person name="Xu Z."/>
            <person name="Li H."/>
            <person name="Huang H."/>
            <person name="Zhang F."/>
            <person name="Xu H."/>
            <person name="Li N."/>
            <person name="Zhao C."/>
            <person name="Li S."/>
            <person name="Dong L."/>
            <person name="Huang Y."/>
            <person name="Li L."/>
            <person name="Xi Y."/>
            <person name="Qi Q."/>
            <person name="Li W."/>
            <person name="Zhang B."/>
            <person name="Hu W."/>
            <person name="Zhang Y."/>
            <person name="Tian X."/>
            <person name="Jiao Y."/>
            <person name="Liang X."/>
            <person name="Jin J."/>
            <person name="Gao L."/>
            <person name="Zheng W."/>
            <person name="Hao B."/>
            <person name="Liu S."/>
            <person name="Wang W."/>
            <person name="Yuan L."/>
            <person name="Cao M."/>
            <person name="McDermott J."/>
            <person name="Samudrala R."/>
            <person name="Wang J."/>
            <person name="Wong G.K."/>
            <person name="Yang H."/>
        </authorList>
    </citation>
    <scope>NUCLEOTIDE SEQUENCE [LARGE SCALE GENOMIC DNA]</scope>
    <source>
        <strain evidence="15">cv. 93-11</strain>
    </source>
</reference>
<dbReference type="AlphaFoldDB" id="A2XMN8"/>
<comment type="similarity">
    <text evidence="12">Belongs to the class I-like SAM-binding methyltransferase superfamily. Trm1 family.</text>
</comment>
<dbReference type="OMA" id="MKCCHEM"/>
<protein>
    <recommendedName>
        <fullName evidence="9 12">tRNA (guanine(26)-N(2))-dimethyltransferase</fullName>
        <ecNumber evidence="9 12">2.1.1.216</ecNumber>
    </recommendedName>
</protein>
<dbReference type="FunFam" id="3.30.56.70:FF:000001">
    <property type="entry name" value="tRNA (guanine(26)-N(2))-dimethyltransferase"/>
    <property type="match status" value="1"/>
</dbReference>
<dbReference type="InterPro" id="IPR042296">
    <property type="entry name" value="tRNA_met_Trm1_C"/>
</dbReference>
<dbReference type="Gene3D" id="3.40.50.150">
    <property type="entry name" value="Vaccinia Virus protein VP39"/>
    <property type="match status" value="1"/>
</dbReference>
<keyword evidence="2 12" id="KW-0489">Methyltransferase</keyword>
<dbReference type="Pfam" id="PF02005">
    <property type="entry name" value="TRM"/>
    <property type="match status" value="1"/>
</dbReference>
<gene>
    <name evidence="14" type="ORF">OsI_13804</name>
</gene>
<feature type="region of interest" description="Disordered" evidence="13">
    <location>
        <begin position="570"/>
        <end position="614"/>
    </location>
</feature>
<dbReference type="STRING" id="39946.A2XMN8"/>
<dbReference type="Proteomes" id="UP000007015">
    <property type="component" value="Chromosome 3"/>
</dbReference>
<evidence type="ECO:0000256" key="11">
    <source>
        <dbReference type="ARBA" id="ARBA00053297"/>
    </source>
</evidence>
<name>A2XMN8_ORYSI</name>
<keyword evidence="6" id="KW-0479">Metal-binding</keyword>
<dbReference type="GO" id="GO:0000049">
    <property type="term" value="F:tRNA binding"/>
    <property type="evidence" value="ECO:0007669"/>
    <property type="project" value="UniProtKB-UniRule"/>
</dbReference>
<keyword evidence="15" id="KW-1185">Reference proteome</keyword>
<evidence type="ECO:0000313" key="14">
    <source>
        <dbReference type="EMBL" id="EAY92098.1"/>
    </source>
</evidence>
<keyword evidence="8 12" id="KW-0694">RNA-binding</keyword>